<dbReference type="PANTHER" id="PTHR43775">
    <property type="entry name" value="FATTY ACID SYNTHASE"/>
    <property type="match status" value="1"/>
</dbReference>
<keyword evidence="2" id="KW-0596">Phosphopantetheine</keyword>
<dbReference type="Proteomes" id="UP000009172">
    <property type="component" value="Unassembled WGS sequence"/>
</dbReference>
<dbReference type="SUPFAM" id="SSF47336">
    <property type="entry name" value="ACP-like"/>
    <property type="match status" value="1"/>
</dbReference>
<dbReference type="SUPFAM" id="SSF53901">
    <property type="entry name" value="Thiolase-like"/>
    <property type="match status" value="2"/>
</dbReference>
<dbReference type="Gene3D" id="3.40.710.10">
    <property type="entry name" value="DD-peptidase/beta-lactamase superfamily"/>
    <property type="match status" value="1"/>
</dbReference>
<evidence type="ECO:0000256" key="3">
    <source>
        <dbReference type="ARBA" id="ARBA00022553"/>
    </source>
</evidence>
<name>F2S6M6_TRIT1</name>
<dbReference type="InterPro" id="IPR012338">
    <property type="entry name" value="Beta-lactam/transpept-like"/>
</dbReference>
<proteinExistence type="predicted"/>
<dbReference type="Pfam" id="PF00144">
    <property type="entry name" value="Beta-lactamase"/>
    <property type="match status" value="1"/>
</dbReference>
<dbReference type="InterPro" id="IPR032821">
    <property type="entry name" value="PKS_assoc"/>
</dbReference>
<dbReference type="PROSITE" id="PS00606">
    <property type="entry name" value="KS3_1"/>
    <property type="match status" value="1"/>
</dbReference>
<gene>
    <name evidence="8" type="ORF">TESG_08588</name>
</gene>
<dbReference type="InterPro" id="IPR018201">
    <property type="entry name" value="Ketoacyl_synth_AS"/>
</dbReference>
<protein>
    <recommendedName>
        <fullName evidence="1">Non-reducing polyketide synthase nscA</fullName>
    </recommendedName>
    <alternativeName>
        <fullName evidence="5">Conidial yellow pigment biosynthesis polyketide synthase nscA</fullName>
    </alternativeName>
    <alternativeName>
        <fullName evidence="6">Neosartoricin B biosynthesis protein A</fullName>
    </alternativeName>
</protein>
<dbReference type="InterPro" id="IPR009081">
    <property type="entry name" value="PP-bd_ACP"/>
</dbReference>
<dbReference type="InterPro" id="IPR014031">
    <property type="entry name" value="Ketoacyl_synth_C"/>
</dbReference>
<evidence type="ECO:0000256" key="1">
    <source>
        <dbReference type="ARBA" id="ARBA00018393"/>
    </source>
</evidence>
<keyword evidence="3" id="KW-0597">Phosphoprotein</keyword>
<evidence type="ECO:0000256" key="5">
    <source>
        <dbReference type="ARBA" id="ARBA00031359"/>
    </source>
</evidence>
<sequence length="823" mass="90805">MANTVDEGMQVLGMGRTTVSNRVSYLYNLNGPSVTMDTACSSTMYALHFAVQALRNGEIPAAFVGGVNLILTLEYHFASYWPNWRLVSNRYVNSKNNGITLPSAMAQELSIRKAYEHSGPIDYNAVGFVECHGTGTPIGDPIETTAIANVFEDSRDWHDPILIGSTKPQVGHGEAGSTLTSIIKVVLAMEKGIIPGTIGINKLNPNLDLRRGCLAVVTKNTPWPANKAKRASVNSTGYGGANGHAVLETIEEYLKGSNTQFLLPVSAHDEYSLSRSLENGVQWAGMGRGLLDSFPAVKRVFWRLDKALAQLKPAPEWKLQDILLEPEETSRIGDVALSQWRQFENQGIQEKLAKSTAREPYYRLHWKPDVDFLDSEKTNGLYHSNFKSPLGIKYLDEIYNIRIRLETVTVLYICKALELIGKENLLRIPHCGGFMGIITVFSFDLNFVLEKKASTCFTILVLAGRVAIGEGVTSAEMMGDEVLDIPEDRNVAIITFGDAVAQRLAKLLFVASDDIDITRPLLRYGIDSMSDSEMVHWLSQKFSVGMSFLELLDPMCTSKHLAGVIYDTTQKHKESTLAKDAEDTDIVIDANEKSHAVENGTNRAGSLQESEENHQGVGPQLEMFSTYLKQAVSGLKPVAHSYVCSVINKDGDQLYSHAEGSISQHSSERAGFDSVYWMASMAKLTTAIAVLLCVERGQISLDEDVAPILPDLCSIPVLDRVDSKGKYSTKARSKPITLRLLLTHQSGCGIWRDGPNKIAEQRKVMKTFPLMFEPGSNSMYGSGFDWAGELVARLNWVISASDARFEELTTTFDRAVYADLTKM</sequence>
<dbReference type="OrthoDB" id="329835at2759"/>
<dbReference type="InterPro" id="IPR014030">
    <property type="entry name" value="Ketoacyl_synth_N"/>
</dbReference>
<dbReference type="InterPro" id="IPR020841">
    <property type="entry name" value="PKS_Beta-ketoAc_synthase_dom"/>
</dbReference>
<dbReference type="InterPro" id="IPR016039">
    <property type="entry name" value="Thiolase-like"/>
</dbReference>
<dbReference type="PANTHER" id="PTHR43775:SF50">
    <property type="entry name" value="HIGHLY REDUCING POLYKETIDE SYNTHASE SRDA"/>
    <property type="match status" value="1"/>
</dbReference>
<organism evidence="8 9">
    <name type="scientific">Trichophyton tonsurans (strain CBS 112818)</name>
    <name type="common">Scalp ringworm fungus</name>
    <dbReference type="NCBI Taxonomy" id="647933"/>
    <lineage>
        <taxon>Eukaryota</taxon>
        <taxon>Fungi</taxon>
        <taxon>Dikarya</taxon>
        <taxon>Ascomycota</taxon>
        <taxon>Pezizomycotina</taxon>
        <taxon>Eurotiomycetes</taxon>
        <taxon>Eurotiomycetidae</taxon>
        <taxon>Onygenales</taxon>
        <taxon>Arthrodermataceae</taxon>
        <taxon>Trichophyton</taxon>
    </lineage>
</organism>
<dbReference type="InterPro" id="IPR001227">
    <property type="entry name" value="Ac_transferase_dom_sf"/>
</dbReference>
<dbReference type="Gene3D" id="1.10.1200.10">
    <property type="entry name" value="ACP-like"/>
    <property type="match status" value="1"/>
</dbReference>
<dbReference type="InterPro" id="IPR016035">
    <property type="entry name" value="Acyl_Trfase/lysoPLipase"/>
</dbReference>
<dbReference type="Pfam" id="PF16197">
    <property type="entry name" value="KAsynt_C_assoc"/>
    <property type="match status" value="1"/>
</dbReference>
<dbReference type="Pfam" id="PF02801">
    <property type="entry name" value="Ketoacyl-synt_C"/>
    <property type="match status" value="1"/>
</dbReference>
<dbReference type="PROSITE" id="PS52004">
    <property type="entry name" value="KS3_2"/>
    <property type="match status" value="1"/>
</dbReference>
<dbReference type="Pfam" id="PF00109">
    <property type="entry name" value="ketoacyl-synt"/>
    <property type="match status" value="1"/>
</dbReference>
<dbReference type="GO" id="GO:0006633">
    <property type="term" value="P:fatty acid biosynthetic process"/>
    <property type="evidence" value="ECO:0007669"/>
    <property type="project" value="InterPro"/>
</dbReference>
<keyword evidence="9" id="KW-1185">Reference proteome</keyword>
<dbReference type="SUPFAM" id="SSF52151">
    <property type="entry name" value="FabD/lysophospholipase-like"/>
    <property type="match status" value="1"/>
</dbReference>
<dbReference type="InterPro" id="IPR036736">
    <property type="entry name" value="ACP-like_sf"/>
</dbReference>
<dbReference type="GO" id="GO:0004312">
    <property type="term" value="F:fatty acid synthase activity"/>
    <property type="evidence" value="ECO:0007669"/>
    <property type="project" value="TreeGrafter"/>
</dbReference>
<dbReference type="InterPro" id="IPR001466">
    <property type="entry name" value="Beta-lactam-related"/>
</dbReference>
<accession>F2S6M6</accession>
<dbReference type="CDD" id="cd00833">
    <property type="entry name" value="PKS"/>
    <property type="match status" value="1"/>
</dbReference>
<reference evidence="9" key="1">
    <citation type="journal article" date="2012" name="MBio">
        <title>Comparative genome analysis of Trichophyton rubrum and related dermatophytes reveals candidate genes involved in infection.</title>
        <authorList>
            <person name="Martinez D.A."/>
            <person name="Oliver B.G."/>
            <person name="Graeser Y."/>
            <person name="Goldberg J.M."/>
            <person name="Li W."/>
            <person name="Martinez-Rossi N.M."/>
            <person name="Monod M."/>
            <person name="Shelest E."/>
            <person name="Barton R.C."/>
            <person name="Birch E."/>
            <person name="Brakhage A.A."/>
            <person name="Chen Z."/>
            <person name="Gurr S.J."/>
            <person name="Heiman D."/>
            <person name="Heitman J."/>
            <person name="Kosti I."/>
            <person name="Rossi A."/>
            <person name="Saif S."/>
            <person name="Samalova M."/>
            <person name="Saunders C.W."/>
            <person name="Shea T."/>
            <person name="Summerbell R.C."/>
            <person name="Xu J."/>
            <person name="Young S."/>
            <person name="Zeng Q."/>
            <person name="Birren B.W."/>
            <person name="Cuomo C.A."/>
            <person name="White T.C."/>
        </authorList>
    </citation>
    <scope>NUCLEOTIDE SEQUENCE [LARGE SCALE GENOMIC DNA]</scope>
    <source>
        <strain evidence="9">CBS 112818</strain>
    </source>
</reference>
<dbReference type="Pfam" id="PF00550">
    <property type="entry name" value="PP-binding"/>
    <property type="match status" value="1"/>
</dbReference>
<evidence type="ECO:0000256" key="6">
    <source>
        <dbReference type="ARBA" id="ARBA00033379"/>
    </source>
</evidence>
<keyword evidence="4" id="KW-0808">Transferase</keyword>
<dbReference type="InterPro" id="IPR050091">
    <property type="entry name" value="PKS_NRPS_Biosynth_Enz"/>
</dbReference>
<evidence type="ECO:0000256" key="2">
    <source>
        <dbReference type="ARBA" id="ARBA00022450"/>
    </source>
</evidence>
<dbReference type="EMBL" id="GG698519">
    <property type="protein sequence ID" value="EGD99225.1"/>
    <property type="molecule type" value="Genomic_DNA"/>
</dbReference>
<dbReference type="AlphaFoldDB" id="F2S6M6"/>
<evidence type="ECO:0000313" key="9">
    <source>
        <dbReference type="Proteomes" id="UP000009172"/>
    </source>
</evidence>
<dbReference type="Gene3D" id="3.40.47.10">
    <property type="match status" value="2"/>
</dbReference>
<dbReference type="GO" id="GO:0004315">
    <property type="term" value="F:3-oxoacyl-[acyl-carrier-protein] synthase activity"/>
    <property type="evidence" value="ECO:0007669"/>
    <property type="project" value="InterPro"/>
</dbReference>
<feature type="domain" description="Ketosynthase family 3 (KS3)" evidence="7">
    <location>
        <begin position="1"/>
        <end position="249"/>
    </location>
</feature>
<dbReference type="HOGENOM" id="CLU_343941_0_0_1"/>
<evidence type="ECO:0000313" key="8">
    <source>
        <dbReference type="EMBL" id="EGD99225.1"/>
    </source>
</evidence>
<dbReference type="SUPFAM" id="SSF56601">
    <property type="entry name" value="beta-lactamase/transpeptidase-like"/>
    <property type="match status" value="1"/>
</dbReference>
<dbReference type="SMART" id="SM00825">
    <property type="entry name" value="PKS_KS"/>
    <property type="match status" value="1"/>
</dbReference>
<evidence type="ECO:0000259" key="7">
    <source>
        <dbReference type="PROSITE" id="PS52004"/>
    </source>
</evidence>
<dbReference type="Gene3D" id="3.40.366.10">
    <property type="entry name" value="Malonyl-Coenzyme A Acyl Carrier Protein, domain 2"/>
    <property type="match status" value="1"/>
</dbReference>
<evidence type="ECO:0000256" key="4">
    <source>
        <dbReference type="ARBA" id="ARBA00022679"/>
    </source>
</evidence>